<accession>A0A061SPD8</accession>
<protein>
    <submittedName>
        <fullName evidence="2">Uncharacterized protein</fullName>
    </submittedName>
</protein>
<feature type="compositionally biased region" description="Basic and acidic residues" evidence="1">
    <location>
        <begin position="38"/>
        <end position="47"/>
    </location>
</feature>
<reference evidence="2" key="1">
    <citation type="submission" date="2014-05" db="EMBL/GenBank/DDBJ databases">
        <title>The transcriptome of the halophilic microalga Tetraselmis sp. GSL018 isolated from the Great Salt Lake, Utah.</title>
        <authorList>
            <person name="Jinkerson R.E."/>
            <person name="D'Adamo S."/>
            <person name="Posewitz M.C."/>
        </authorList>
    </citation>
    <scope>NUCLEOTIDE SEQUENCE</scope>
    <source>
        <strain evidence="2">GSL018</strain>
    </source>
</reference>
<dbReference type="AlphaFoldDB" id="A0A061SPD8"/>
<dbReference type="EMBL" id="GBEZ01000312">
    <property type="protein sequence ID" value="JAC84566.1"/>
    <property type="molecule type" value="Transcribed_RNA"/>
</dbReference>
<proteinExistence type="predicted"/>
<organism evidence="2">
    <name type="scientific">Tetraselmis sp. GSL018</name>
    <dbReference type="NCBI Taxonomy" id="582737"/>
    <lineage>
        <taxon>Eukaryota</taxon>
        <taxon>Viridiplantae</taxon>
        <taxon>Chlorophyta</taxon>
        <taxon>core chlorophytes</taxon>
        <taxon>Chlorodendrophyceae</taxon>
        <taxon>Chlorodendrales</taxon>
        <taxon>Chlorodendraceae</taxon>
        <taxon>Tetraselmis</taxon>
    </lineage>
</organism>
<evidence type="ECO:0000256" key="1">
    <source>
        <dbReference type="SAM" id="MobiDB-lite"/>
    </source>
</evidence>
<name>A0A061SPD8_9CHLO</name>
<feature type="region of interest" description="Disordered" evidence="1">
    <location>
        <begin position="13"/>
        <end position="47"/>
    </location>
</feature>
<feature type="non-terminal residue" evidence="2">
    <location>
        <position position="1"/>
    </location>
</feature>
<gene>
    <name evidence="2" type="ORF">TSPGSL018_677</name>
</gene>
<sequence>GAGVPCEILRTNNDGAGRSHSIRHHPTFCKPPLLPPKAEGKSRIQTESIDRKRQKLNLVWDLPHLWNVLLLR</sequence>
<evidence type="ECO:0000313" key="2">
    <source>
        <dbReference type="EMBL" id="JAC84566.1"/>
    </source>
</evidence>